<dbReference type="GO" id="GO:0004089">
    <property type="term" value="F:carbonate dehydratase activity"/>
    <property type="evidence" value="ECO:0007669"/>
    <property type="project" value="UniProtKB-UniRule"/>
</dbReference>
<organism evidence="6 7">
    <name type="scientific">Elsinoe australis</name>
    <dbReference type="NCBI Taxonomy" id="40998"/>
    <lineage>
        <taxon>Eukaryota</taxon>
        <taxon>Fungi</taxon>
        <taxon>Dikarya</taxon>
        <taxon>Ascomycota</taxon>
        <taxon>Pezizomycotina</taxon>
        <taxon>Dothideomycetes</taxon>
        <taxon>Dothideomycetidae</taxon>
        <taxon>Myriangiales</taxon>
        <taxon>Elsinoaceae</taxon>
        <taxon>Elsinoe</taxon>
    </lineage>
</organism>
<keyword evidence="3 4" id="KW-0862">Zinc</keyword>
<keyword evidence="2 4" id="KW-0479">Metal-binding</keyword>
<comment type="cofactor">
    <cofactor evidence="4">
        <name>Zn(2+)</name>
        <dbReference type="ChEBI" id="CHEBI:29105"/>
    </cofactor>
    <text evidence="4">Binds 1 zinc ion per subunit.</text>
</comment>
<evidence type="ECO:0000256" key="2">
    <source>
        <dbReference type="ARBA" id="ARBA00022723"/>
    </source>
</evidence>
<gene>
    <name evidence="6" type="ORF">B9Z65_9225</name>
</gene>
<dbReference type="Pfam" id="PF00484">
    <property type="entry name" value="Pro_CA"/>
    <property type="match status" value="1"/>
</dbReference>
<protein>
    <recommendedName>
        <fullName evidence="5">Carbonic anhydrase</fullName>
        <ecNumber evidence="5">4.2.1.1</ecNumber>
    </recommendedName>
    <alternativeName>
        <fullName evidence="5">Carbonate dehydratase</fullName>
    </alternativeName>
</protein>
<feature type="binding site" evidence="4">
    <location>
        <position position="48"/>
    </location>
    <ligand>
        <name>Zn(2+)</name>
        <dbReference type="ChEBI" id="CHEBI:29105"/>
    </ligand>
</feature>
<comment type="function">
    <text evidence="5">Reversible hydration of carbon dioxide.</text>
</comment>
<keyword evidence="5" id="KW-0456">Lyase</keyword>
<feature type="binding site" evidence="4">
    <location>
        <position position="100"/>
    </location>
    <ligand>
        <name>Zn(2+)</name>
        <dbReference type="ChEBI" id="CHEBI:29105"/>
    </ligand>
</feature>
<evidence type="ECO:0000256" key="3">
    <source>
        <dbReference type="ARBA" id="ARBA00022833"/>
    </source>
</evidence>
<dbReference type="GO" id="GO:0008270">
    <property type="term" value="F:zinc ion binding"/>
    <property type="evidence" value="ECO:0007669"/>
    <property type="project" value="UniProtKB-UniRule"/>
</dbReference>
<sequence>MSSDYPETPITRHTLSSNAAYAKDSHPADMAQTGPAPTQHYAVITCMDARLLPSVPSALGIAPGAAHIIRNGGGSAHDALRSLLASQHMLMTEEVLVIKHTDCGFSHFAKNEVVREKVAGMGEGAKRTAEAIDFEPIGEDLEGAVRRDVEYLRAEEALKHRGKISGWVWETDSGRLRRVC</sequence>
<dbReference type="InterPro" id="IPR036874">
    <property type="entry name" value="Carbonic_anhydrase_sf"/>
</dbReference>
<dbReference type="Gene3D" id="3.40.1050.10">
    <property type="entry name" value="Carbonic anhydrase"/>
    <property type="match status" value="1"/>
</dbReference>
<feature type="binding site" evidence="4">
    <location>
        <position position="103"/>
    </location>
    <ligand>
        <name>Zn(2+)</name>
        <dbReference type="ChEBI" id="CHEBI:29105"/>
    </ligand>
</feature>
<dbReference type="EMBL" id="NHZQ01000342">
    <property type="protein sequence ID" value="PSK41839.1"/>
    <property type="molecule type" value="Genomic_DNA"/>
</dbReference>
<proteinExistence type="inferred from homology"/>
<dbReference type="AlphaFoldDB" id="A0A2P7Z0V0"/>
<evidence type="ECO:0000313" key="7">
    <source>
        <dbReference type="Proteomes" id="UP000243723"/>
    </source>
</evidence>
<dbReference type="EC" id="4.2.1.1" evidence="5"/>
<evidence type="ECO:0000256" key="4">
    <source>
        <dbReference type="PIRSR" id="PIRSR601765-1"/>
    </source>
</evidence>
<comment type="caution">
    <text evidence="6">The sequence shown here is derived from an EMBL/GenBank/DDBJ whole genome shotgun (WGS) entry which is preliminary data.</text>
</comment>
<dbReference type="SMART" id="SM00947">
    <property type="entry name" value="Pro_CA"/>
    <property type="match status" value="1"/>
</dbReference>
<evidence type="ECO:0000256" key="1">
    <source>
        <dbReference type="ARBA" id="ARBA00006217"/>
    </source>
</evidence>
<dbReference type="PANTHER" id="PTHR43175:SF3">
    <property type="entry name" value="CARBON DISULFIDE HYDROLASE"/>
    <property type="match status" value="1"/>
</dbReference>
<dbReference type="OrthoDB" id="10248475at2759"/>
<evidence type="ECO:0000256" key="5">
    <source>
        <dbReference type="RuleBase" id="RU003956"/>
    </source>
</evidence>
<dbReference type="PANTHER" id="PTHR43175">
    <property type="entry name" value="CARBONIC ANHYDRASE"/>
    <property type="match status" value="1"/>
</dbReference>
<dbReference type="Proteomes" id="UP000243723">
    <property type="component" value="Unassembled WGS sequence"/>
</dbReference>
<dbReference type="SUPFAM" id="SSF53056">
    <property type="entry name" value="beta-carbonic anhydrase, cab"/>
    <property type="match status" value="1"/>
</dbReference>
<keyword evidence="7" id="KW-1185">Reference proteome</keyword>
<feature type="binding site" evidence="4">
    <location>
        <position position="46"/>
    </location>
    <ligand>
        <name>Zn(2+)</name>
        <dbReference type="ChEBI" id="CHEBI:29105"/>
    </ligand>
</feature>
<reference evidence="6 7" key="1">
    <citation type="submission" date="2017-05" db="EMBL/GenBank/DDBJ databases">
        <title>Draft genome sequence of Elsinoe australis.</title>
        <authorList>
            <person name="Cheng Q."/>
        </authorList>
    </citation>
    <scope>NUCLEOTIDE SEQUENCE [LARGE SCALE GENOMIC DNA]</scope>
    <source>
        <strain evidence="6 7">NL1</strain>
    </source>
</reference>
<comment type="similarity">
    <text evidence="1 5">Belongs to the beta-class carbonic anhydrase family.</text>
</comment>
<name>A0A2P7Z0V0_9PEZI</name>
<dbReference type="CDD" id="cd03379">
    <property type="entry name" value="beta_CA_cladeD"/>
    <property type="match status" value="1"/>
</dbReference>
<accession>A0A2P7Z0V0</accession>
<evidence type="ECO:0000313" key="6">
    <source>
        <dbReference type="EMBL" id="PSK41839.1"/>
    </source>
</evidence>
<comment type="catalytic activity">
    <reaction evidence="5">
        <text>hydrogencarbonate + H(+) = CO2 + H2O</text>
        <dbReference type="Rhea" id="RHEA:10748"/>
        <dbReference type="ChEBI" id="CHEBI:15377"/>
        <dbReference type="ChEBI" id="CHEBI:15378"/>
        <dbReference type="ChEBI" id="CHEBI:16526"/>
        <dbReference type="ChEBI" id="CHEBI:17544"/>
        <dbReference type="EC" id="4.2.1.1"/>
    </reaction>
</comment>
<dbReference type="InterPro" id="IPR001765">
    <property type="entry name" value="Carbonic_anhydrase"/>
</dbReference>
<dbReference type="STRING" id="40998.A0A2P7Z0V0"/>